<name>A0A9W6Y9W8_9STRA</name>
<organism evidence="2 3">
    <name type="scientific">Phytophthora fragariaefolia</name>
    <dbReference type="NCBI Taxonomy" id="1490495"/>
    <lineage>
        <taxon>Eukaryota</taxon>
        <taxon>Sar</taxon>
        <taxon>Stramenopiles</taxon>
        <taxon>Oomycota</taxon>
        <taxon>Peronosporomycetes</taxon>
        <taxon>Peronosporales</taxon>
        <taxon>Peronosporaceae</taxon>
        <taxon>Phytophthora</taxon>
    </lineage>
</organism>
<comment type="caution">
    <text evidence="2">The sequence shown here is derived from an EMBL/GenBank/DDBJ whole genome shotgun (WGS) entry which is preliminary data.</text>
</comment>
<dbReference type="AlphaFoldDB" id="A0A9W6Y9W8"/>
<evidence type="ECO:0000256" key="1">
    <source>
        <dbReference type="SAM" id="MobiDB-lite"/>
    </source>
</evidence>
<keyword evidence="3" id="KW-1185">Reference proteome</keyword>
<evidence type="ECO:0000313" key="2">
    <source>
        <dbReference type="EMBL" id="GMF57082.1"/>
    </source>
</evidence>
<protein>
    <submittedName>
        <fullName evidence="2">Unnamed protein product</fullName>
    </submittedName>
</protein>
<dbReference type="EMBL" id="BSXT01004193">
    <property type="protein sequence ID" value="GMF57082.1"/>
    <property type="molecule type" value="Genomic_DNA"/>
</dbReference>
<sequence>MEAYVSRRLDLPVPPTFLSYTATAIKRATILAFRQEHVEASLIAEVPANARLGRRISRQSILQELVTYNAKEEEGKLRMKILSRRLNALPSMANTRLVVFMSRTAAEIWDGAEFRLRGQRISLNLVEASQPGKCPPPQLARQYAVRILGTDGLNAVNLVLILEDSTQTKVLDIRHPGLAGQTNPDNDYWTAIFAVWSCPYKDIPFTVYASKHYNGASPILLYYAGIGTKIELCLQAHAEPSRSHKSLAAWTTTKFKTASPRANPPFGAPSRTSASTTKSRDSCQPKTADPHTLLASQPFYGPPSAKTGGLTVPSMADIVPETNSQGEQEPPETTEGSEGFTIEEVIPATQHYEPTYMEWIGSLNGAPVTVPANGQCLFLAFYATDMNIPAKQLKLSTATVTTADVVKQRVIDIVLANLRYDVKLRLVLAKEELRRIYSDDEPPRTTEACAAMLFAHYTKMRAISVATPVPLAFWEDPTVLRAMAVYLREPVYVWDVGDGDLAYVQQYSYRTYMMDNGDSHETGIVAAMSEGRIQDILEACFNHHVRPVMVLLKHREGHFYGVQHGATFHQWHAQSGPDMRAGWMTFMSCSGLT</sequence>
<reference evidence="2" key="1">
    <citation type="submission" date="2023-04" db="EMBL/GenBank/DDBJ databases">
        <title>Phytophthora fragariaefolia NBRC 109709.</title>
        <authorList>
            <person name="Ichikawa N."/>
            <person name="Sato H."/>
            <person name="Tonouchi N."/>
        </authorList>
    </citation>
    <scope>NUCLEOTIDE SEQUENCE</scope>
    <source>
        <strain evidence="2">NBRC 109709</strain>
    </source>
</reference>
<proteinExistence type="predicted"/>
<dbReference type="Proteomes" id="UP001165121">
    <property type="component" value="Unassembled WGS sequence"/>
</dbReference>
<accession>A0A9W6Y9W8</accession>
<evidence type="ECO:0000313" key="3">
    <source>
        <dbReference type="Proteomes" id="UP001165121"/>
    </source>
</evidence>
<dbReference type="OrthoDB" id="101386at2759"/>
<gene>
    <name evidence="2" type="ORF">Pfra01_002433100</name>
</gene>
<feature type="region of interest" description="Disordered" evidence="1">
    <location>
        <begin position="257"/>
        <end position="299"/>
    </location>
</feature>